<comment type="caution">
    <text evidence="1">The sequence shown here is derived from an EMBL/GenBank/DDBJ whole genome shotgun (WGS) entry which is preliminary data.</text>
</comment>
<dbReference type="EMBL" id="CAJOAY010035388">
    <property type="protein sequence ID" value="CAF4451071.1"/>
    <property type="molecule type" value="Genomic_DNA"/>
</dbReference>
<evidence type="ECO:0000313" key="1">
    <source>
        <dbReference type="EMBL" id="CAF4451071.1"/>
    </source>
</evidence>
<protein>
    <submittedName>
        <fullName evidence="1">Uncharacterized protein</fullName>
    </submittedName>
</protein>
<dbReference type="AlphaFoldDB" id="A0A820SCR7"/>
<sequence>MISTHPNLILLVDMGSM</sequence>
<dbReference type="Proteomes" id="UP000663881">
    <property type="component" value="Unassembled WGS sequence"/>
</dbReference>
<accession>A0A820SCR7</accession>
<gene>
    <name evidence="1" type="ORF">OKA104_LOCUS54165</name>
</gene>
<feature type="non-terminal residue" evidence="1">
    <location>
        <position position="17"/>
    </location>
</feature>
<evidence type="ECO:0000313" key="2">
    <source>
        <dbReference type="Proteomes" id="UP000663881"/>
    </source>
</evidence>
<proteinExistence type="predicted"/>
<reference evidence="1" key="1">
    <citation type="submission" date="2021-02" db="EMBL/GenBank/DDBJ databases">
        <authorList>
            <person name="Nowell W R."/>
        </authorList>
    </citation>
    <scope>NUCLEOTIDE SEQUENCE</scope>
</reference>
<organism evidence="1 2">
    <name type="scientific">Adineta steineri</name>
    <dbReference type="NCBI Taxonomy" id="433720"/>
    <lineage>
        <taxon>Eukaryota</taxon>
        <taxon>Metazoa</taxon>
        <taxon>Spiralia</taxon>
        <taxon>Gnathifera</taxon>
        <taxon>Rotifera</taxon>
        <taxon>Eurotatoria</taxon>
        <taxon>Bdelloidea</taxon>
        <taxon>Adinetida</taxon>
        <taxon>Adinetidae</taxon>
        <taxon>Adineta</taxon>
    </lineage>
</organism>
<name>A0A820SCR7_9BILA</name>